<dbReference type="PANTHER" id="PTHR33710:SF77">
    <property type="entry name" value="DNASE I-LIKE SUPERFAMILY PROTEIN"/>
    <property type="match status" value="1"/>
</dbReference>
<organism evidence="2 3">
    <name type="scientific">Sesamum angolense</name>
    <dbReference type="NCBI Taxonomy" id="2727404"/>
    <lineage>
        <taxon>Eukaryota</taxon>
        <taxon>Viridiplantae</taxon>
        <taxon>Streptophyta</taxon>
        <taxon>Embryophyta</taxon>
        <taxon>Tracheophyta</taxon>
        <taxon>Spermatophyta</taxon>
        <taxon>Magnoliopsida</taxon>
        <taxon>eudicotyledons</taxon>
        <taxon>Gunneridae</taxon>
        <taxon>Pentapetalae</taxon>
        <taxon>asterids</taxon>
        <taxon>lamiids</taxon>
        <taxon>Lamiales</taxon>
        <taxon>Pedaliaceae</taxon>
        <taxon>Sesamum</taxon>
    </lineage>
</organism>
<dbReference type="SUPFAM" id="SSF56219">
    <property type="entry name" value="DNase I-like"/>
    <property type="match status" value="1"/>
</dbReference>
<evidence type="ECO:0000313" key="2">
    <source>
        <dbReference type="EMBL" id="KAK4384558.1"/>
    </source>
</evidence>
<reference evidence="2" key="1">
    <citation type="submission" date="2020-06" db="EMBL/GenBank/DDBJ databases">
        <authorList>
            <person name="Li T."/>
            <person name="Hu X."/>
            <person name="Zhang T."/>
            <person name="Song X."/>
            <person name="Zhang H."/>
            <person name="Dai N."/>
            <person name="Sheng W."/>
            <person name="Hou X."/>
            <person name="Wei L."/>
        </authorList>
    </citation>
    <scope>NUCLEOTIDE SEQUENCE</scope>
    <source>
        <strain evidence="2">K16</strain>
        <tissue evidence="2">Leaf</tissue>
    </source>
</reference>
<feature type="compositionally biased region" description="Polar residues" evidence="1">
    <location>
        <begin position="24"/>
        <end position="39"/>
    </location>
</feature>
<evidence type="ECO:0000256" key="1">
    <source>
        <dbReference type="SAM" id="MobiDB-lite"/>
    </source>
</evidence>
<reference evidence="2" key="2">
    <citation type="journal article" date="2024" name="Plant">
        <title>Genomic evolution and insights into agronomic trait innovations of Sesamum species.</title>
        <authorList>
            <person name="Miao H."/>
            <person name="Wang L."/>
            <person name="Qu L."/>
            <person name="Liu H."/>
            <person name="Sun Y."/>
            <person name="Le M."/>
            <person name="Wang Q."/>
            <person name="Wei S."/>
            <person name="Zheng Y."/>
            <person name="Lin W."/>
            <person name="Duan Y."/>
            <person name="Cao H."/>
            <person name="Xiong S."/>
            <person name="Wang X."/>
            <person name="Wei L."/>
            <person name="Li C."/>
            <person name="Ma Q."/>
            <person name="Ju M."/>
            <person name="Zhao R."/>
            <person name="Li G."/>
            <person name="Mu C."/>
            <person name="Tian Q."/>
            <person name="Mei H."/>
            <person name="Zhang T."/>
            <person name="Gao T."/>
            <person name="Zhang H."/>
        </authorList>
    </citation>
    <scope>NUCLEOTIDE SEQUENCE</scope>
    <source>
        <strain evidence="2">K16</strain>
    </source>
</reference>
<keyword evidence="3" id="KW-1185">Reference proteome</keyword>
<name>A0AAE1TAG5_9LAMI</name>
<comment type="caution">
    <text evidence="2">The sequence shown here is derived from an EMBL/GenBank/DDBJ whole genome shotgun (WGS) entry which is preliminary data.</text>
</comment>
<dbReference type="Gene3D" id="3.60.10.10">
    <property type="entry name" value="Endonuclease/exonuclease/phosphatase"/>
    <property type="match status" value="1"/>
</dbReference>
<accession>A0AAE1TAG5</accession>
<dbReference type="Proteomes" id="UP001289374">
    <property type="component" value="Unassembled WGS sequence"/>
</dbReference>
<gene>
    <name evidence="2" type="ORF">Sango_3048500</name>
</gene>
<proteinExistence type="predicted"/>
<protein>
    <submittedName>
        <fullName evidence="2">Uncharacterized protein</fullName>
    </submittedName>
</protein>
<sequence length="262" mass="29680">MTQPPLAISKIQSSYARDCHDSSSQRTNSRIIGTGNSNHTDQASRDFHMTIPASHFNRPLGVGFIAAKLMRNPTPRVNLSICGHFVVILKSRSISVPIQLAFGHPFQHCGLKDLGFDGETFTWTNRREELHTVRACLDRACSDQRWADMFPQATIHPESVACSDHSVAWSSAGNLSSNHTLFGKIRFTRVQLSEWNKDNFGNIKHKTKELNEKLTRLQQGRITPEVRAKTKILRESLEKSGAKEEILWKHRAKALWLKEGDR</sequence>
<dbReference type="EMBL" id="JACGWL010000081">
    <property type="protein sequence ID" value="KAK4384558.1"/>
    <property type="molecule type" value="Genomic_DNA"/>
</dbReference>
<evidence type="ECO:0000313" key="3">
    <source>
        <dbReference type="Proteomes" id="UP001289374"/>
    </source>
</evidence>
<dbReference type="PANTHER" id="PTHR33710">
    <property type="entry name" value="BNAC02G09200D PROTEIN"/>
    <property type="match status" value="1"/>
</dbReference>
<feature type="region of interest" description="Disordered" evidence="1">
    <location>
        <begin position="17"/>
        <end position="39"/>
    </location>
</feature>
<dbReference type="InterPro" id="IPR036691">
    <property type="entry name" value="Endo/exonu/phosph_ase_sf"/>
</dbReference>
<dbReference type="AlphaFoldDB" id="A0AAE1TAG5"/>